<dbReference type="CDD" id="cd00009">
    <property type="entry name" value="AAA"/>
    <property type="match status" value="1"/>
</dbReference>
<dbReference type="InterPro" id="IPR051314">
    <property type="entry name" value="AAA_ATPase_RarA/MGS1/WRNIP1"/>
</dbReference>
<dbReference type="InterPro" id="IPR032423">
    <property type="entry name" value="AAA_assoc_2"/>
</dbReference>
<dbReference type="SUPFAM" id="SSF52540">
    <property type="entry name" value="P-loop containing nucleoside triphosphate hydrolases"/>
    <property type="match status" value="1"/>
</dbReference>
<evidence type="ECO:0000256" key="1">
    <source>
        <dbReference type="ARBA" id="ARBA00002393"/>
    </source>
</evidence>
<proteinExistence type="inferred from homology"/>
<dbReference type="Gene3D" id="1.10.3710.10">
    <property type="entry name" value="DNA polymerase III clamp loader subunits, C-terminal domain"/>
    <property type="match status" value="1"/>
</dbReference>
<dbReference type="GO" id="GO:0003677">
    <property type="term" value="F:DNA binding"/>
    <property type="evidence" value="ECO:0007669"/>
    <property type="project" value="InterPro"/>
</dbReference>
<dbReference type="PANTHER" id="PTHR13779:SF7">
    <property type="entry name" value="ATPASE WRNIP1"/>
    <property type="match status" value="1"/>
</dbReference>
<keyword evidence="5" id="KW-0547">Nucleotide-binding</keyword>
<dbReference type="Gene3D" id="1.10.8.60">
    <property type="match status" value="1"/>
</dbReference>
<protein>
    <recommendedName>
        <fullName evidence="3">Replication-associated recombination protein A</fullName>
    </recommendedName>
</protein>
<dbReference type="InterPro" id="IPR003959">
    <property type="entry name" value="ATPase_AAA_core"/>
</dbReference>
<sequence>MNSLSFDFSDDFRPLAAKMRPRCLADYIGQSHLLGKDKPLRRAIEAGYAHSMILWGPPGTGKTTLAEIIAQHFDAEVERLSAVTSGVKEIREAIEQAKYNRQAGRKTLLFVDEVHRFNKSQQDAFLPYIEDGTVIFIGATTENPSFELNNALLSRARIYLLKPLQADEIEQILQNALQDKQNGLGQEHFILADEVLKLLADYVNGDARYALNCLALMADMAESSPQGKVLNQALLIAVLGERNARFDKGGDHYYDLISALHKSIRGSAVDAALYWYARILTAGGDPLYVARRLLAIASEDIGNADPRAMQIAISAWDCYSRVGAYEGERAIAQAVIYLAVAPKSNAVYQAFNQAKQLAKQAKDYDVPLHLRNAPTALMKSLAYGEEYRYAHNEANAYAAGENYFPEQLQDTQFYFPTERGMEKQIKEKLAWLKMQDHASEQQRYKR</sequence>
<reference evidence="8 9" key="1">
    <citation type="journal article" date="2015" name="PLoS Negl. Trop. Dis.">
        <title>Haemophilus ducreyi Cutaneous Ulcer Strains Are Nearly Identical to Class I Genital Ulcer Strains.</title>
        <authorList>
            <person name="Gangaiah D."/>
            <person name="Webb K.M."/>
            <person name="Humphreys T.L."/>
            <person name="Fortney K.R."/>
            <person name="Toh E."/>
            <person name="Tai A."/>
            <person name="Katz S.S."/>
            <person name="Pillay A."/>
            <person name="Chen C.Y."/>
            <person name="Roberts S.A."/>
            <person name="Munson R.S.Jr."/>
            <person name="Spinola S.M."/>
        </authorList>
    </citation>
    <scope>NUCLEOTIDE SEQUENCE [LARGE SCALE GENOMIC DNA]</scope>
    <source>
        <strain evidence="9">CLU2</strain>
    </source>
</reference>
<dbReference type="SMART" id="SM00382">
    <property type="entry name" value="AAA"/>
    <property type="match status" value="1"/>
</dbReference>
<evidence type="ECO:0000256" key="4">
    <source>
        <dbReference type="ARBA" id="ARBA00022705"/>
    </source>
</evidence>
<feature type="domain" description="AAA+ ATPase" evidence="7">
    <location>
        <begin position="48"/>
        <end position="164"/>
    </location>
</feature>
<dbReference type="PANTHER" id="PTHR13779">
    <property type="entry name" value="WERNER HELICASE-INTERACTING PROTEIN 1 FAMILY MEMBER"/>
    <property type="match status" value="1"/>
</dbReference>
<name>A0AAC8UCW3_HAEDC</name>
<dbReference type="GO" id="GO:0017116">
    <property type="term" value="F:single-stranded DNA helicase activity"/>
    <property type="evidence" value="ECO:0007669"/>
    <property type="project" value="TreeGrafter"/>
</dbReference>
<dbReference type="Pfam" id="PF16193">
    <property type="entry name" value="AAA_assoc_2"/>
    <property type="match status" value="1"/>
</dbReference>
<dbReference type="Pfam" id="PF12002">
    <property type="entry name" value="MgsA_C"/>
    <property type="match status" value="1"/>
</dbReference>
<dbReference type="Proteomes" id="UP000060132">
    <property type="component" value="Chromosome"/>
</dbReference>
<evidence type="ECO:0000256" key="6">
    <source>
        <dbReference type="ARBA" id="ARBA00022840"/>
    </source>
</evidence>
<evidence type="ECO:0000256" key="3">
    <source>
        <dbReference type="ARBA" id="ARBA00020776"/>
    </source>
</evidence>
<dbReference type="Pfam" id="PF00004">
    <property type="entry name" value="AAA"/>
    <property type="match status" value="1"/>
</dbReference>
<dbReference type="GO" id="GO:0005524">
    <property type="term" value="F:ATP binding"/>
    <property type="evidence" value="ECO:0007669"/>
    <property type="project" value="UniProtKB-KW"/>
</dbReference>
<dbReference type="AlphaFoldDB" id="A0AAC8UCW3"/>
<dbReference type="FunFam" id="1.10.3710.10:FF:000001">
    <property type="entry name" value="Replication-associated recombination protein A"/>
    <property type="match status" value="1"/>
</dbReference>
<accession>A0AAC8UCW3</accession>
<dbReference type="OMA" id="RIILSQC"/>
<evidence type="ECO:0000256" key="2">
    <source>
        <dbReference type="ARBA" id="ARBA00008959"/>
    </source>
</evidence>
<dbReference type="InterPro" id="IPR021886">
    <property type="entry name" value="MgsA_C"/>
</dbReference>
<dbReference type="FunFam" id="3.40.50.300:FF:000137">
    <property type="entry name" value="Replication-associated recombination protein A"/>
    <property type="match status" value="1"/>
</dbReference>
<dbReference type="GO" id="GO:0008047">
    <property type="term" value="F:enzyme activator activity"/>
    <property type="evidence" value="ECO:0007669"/>
    <property type="project" value="TreeGrafter"/>
</dbReference>
<organism evidence="8 9">
    <name type="scientific">Haemophilus ducreyi</name>
    <dbReference type="NCBI Taxonomy" id="730"/>
    <lineage>
        <taxon>Bacteria</taxon>
        <taxon>Pseudomonadati</taxon>
        <taxon>Pseudomonadota</taxon>
        <taxon>Gammaproteobacteria</taxon>
        <taxon>Pasteurellales</taxon>
        <taxon>Pasteurellaceae</taxon>
        <taxon>Haemophilus</taxon>
    </lineage>
</organism>
<keyword evidence="6" id="KW-0067">ATP-binding</keyword>
<dbReference type="RefSeq" id="WP_010945166.1">
    <property type="nucleotide sequence ID" value="NZ_CP011218.1"/>
</dbReference>
<comment type="similarity">
    <text evidence="2">Belongs to the AAA ATPase family. RarA/MGS1/WRNIP1 subfamily.</text>
</comment>
<keyword evidence="4" id="KW-0235">DNA replication</keyword>
<evidence type="ECO:0000313" key="8">
    <source>
        <dbReference type="EMBL" id="AKO32535.1"/>
    </source>
</evidence>
<dbReference type="FunFam" id="1.20.272.10:FF:000001">
    <property type="entry name" value="Putative AAA family ATPase"/>
    <property type="match status" value="1"/>
</dbReference>
<dbReference type="Gene3D" id="3.40.50.300">
    <property type="entry name" value="P-loop containing nucleotide triphosphate hydrolases"/>
    <property type="match status" value="1"/>
</dbReference>
<dbReference type="EMBL" id="CP011219">
    <property type="protein sequence ID" value="AKO32535.1"/>
    <property type="molecule type" value="Genomic_DNA"/>
</dbReference>
<gene>
    <name evidence="8" type="ORF">RZ57_05165</name>
</gene>
<dbReference type="InterPro" id="IPR003593">
    <property type="entry name" value="AAA+_ATPase"/>
</dbReference>
<evidence type="ECO:0000256" key="5">
    <source>
        <dbReference type="ARBA" id="ARBA00022741"/>
    </source>
</evidence>
<dbReference type="FunFam" id="1.10.8.60:FF:000029">
    <property type="entry name" value="Replication-associated recombination protein A"/>
    <property type="match status" value="1"/>
</dbReference>
<dbReference type="GO" id="GO:0006261">
    <property type="term" value="P:DNA-templated DNA replication"/>
    <property type="evidence" value="ECO:0007669"/>
    <property type="project" value="TreeGrafter"/>
</dbReference>
<dbReference type="InterPro" id="IPR027417">
    <property type="entry name" value="P-loop_NTPase"/>
</dbReference>
<dbReference type="GO" id="GO:0016887">
    <property type="term" value="F:ATP hydrolysis activity"/>
    <property type="evidence" value="ECO:0007669"/>
    <property type="project" value="InterPro"/>
</dbReference>
<comment type="function">
    <text evidence="1">DNA-dependent ATPase that plays important roles in cellular responses to stalled DNA replication processes.</text>
</comment>
<dbReference type="SUPFAM" id="SSF48019">
    <property type="entry name" value="post-AAA+ oligomerization domain-like"/>
    <property type="match status" value="1"/>
</dbReference>
<dbReference type="InterPro" id="IPR008921">
    <property type="entry name" value="DNA_pol3_clamp-load_cplx_C"/>
</dbReference>
<dbReference type="CDD" id="cd18139">
    <property type="entry name" value="HLD_clamp_RarA"/>
    <property type="match status" value="1"/>
</dbReference>
<dbReference type="Gene3D" id="1.20.272.10">
    <property type="match status" value="1"/>
</dbReference>
<dbReference type="GO" id="GO:0000731">
    <property type="term" value="P:DNA synthesis involved in DNA repair"/>
    <property type="evidence" value="ECO:0007669"/>
    <property type="project" value="TreeGrafter"/>
</dbReference>
<evidence type="ECO:0000313" key="9">
    <source>
        <dbReference type="Proteomes" id="UP000060132"/>
    </source>
</evidence>
<evidence type="ECO:0000259" key="7">
    <source>
        <dbReference type="SMART" id="SM00382"/>
    </source>
</evidence>